<name>E0XZC8_9GAMM</name>
<evidence type="ECO:0000256" key="2">
    <source>
        <dbReference type="SAM" id="Phobius"/>
    </source>
</evidence>
<feature type="transmembrane region" description="Helical" evidence="2">
    <location>
        <begin position="12"/>
        <end position="32"/>
    </location>
</feature>
<dbReference type="Pfam" id="PF16732">
    <property type="entry name" value="ComP_DUS"/>
    <property type="match status" value="1"/>
</dbReference>
<dbReference type="InterPro" id="IPR012902">
    <property type="entry name" value="N_methyl_site"/>
</dbReference>
<dbReference type="NCBIfam" id="TIGR02532">
    <property type="entry name" value="IV_pilin_GFxxxE"/>
    <property type="match status" value="1"/>
</dbReference>
<dbReference type="AlphaFoldDB" id="E0XZC8"/>
<dbReference type="GO" id="GO:0015628">
    <property type="term" value="P:protein secretion by the type II secretion system"/>
    <property type="evidence" value="ECO:0007669"/>
    <property type="project" value="InterPro"/>
</dbReference>
<dbReference type="PRINTS" id="PR00813">
    <property type="entry name" value="BCTERIALGSPG"/>
</dbReference>
<keyword evidence="2" id="KW-0472">Membrane</keyword>
<organism evidence="3">
    <name type="scientific">uncultured gamma proteobacterium EB000_37F04</name>
    <dbReference type="NCBI Taxonomy" id="710971"/>
    <lineage>
        <taxon>Bacteria</taxon>
        <taxon>Pseudomonadati</taxon>
        <taxon>Pseudomonadota</taxon>
        <taxon>Gammaproteobacteria</taxon>
        <taxon>environmental samples</taxon>
    </lineage>
</organism>
<dbReference type="GO" id="GO:0043683">
    <property type="term" value="P:type IV pilus assembly"/>
    <property type="evidence" value="ECO:0007669"/>
    <property type="project" value="InterPro"/>
</dbReference>
<protein>
    <recommendedName>
        <fullName evidence="4">Tfp pilus assembly protein PilE</fullName>
    </recommendedName>
</protein>
<dbReference type="Pfam" id="PF07963">
    <property type="entry name" value="N_methyl"/>
    <property type="match status" value="1"/>
</dbReference>
<keyword evidence="2" id="KW-0812">Transmembrane</keyword>
<keyword evidence="2" id="KW-1133">Transmembrane helix</keyword>
<dbReference type="InterPro" id="IPR031982">
    <property type="entry name" value="PilE-like"/>
</dbReference>
<evidence type="ECO:0000313" key="3">
    <source>
        <dbReference type="EMBL" id="ADI19769.1"/>
    </source>
</evidence>
<proteinExistence type="predicted"/>
<accession>E0XZC8</accession>
<dbReference type="EMBL" id="GU474932">
    <property type="protein sequence ID" value="ADI19769.1"/>
    <property type="molecule type" value="Genomic_DNA"/>
</dbReference>
<dbReference type="Gene3D" id="3.30.700.10">
    <property type="entry name" value="Glycoprotein, Type 4 Pilin"/>
    <property type="match status" value="1"/>
</dbReference>
<dbReference type="GO" id="GO:0015627">
    <property type="term" value="C:type II protein secretion system complex"/>
    <property type="evidence" value="ECO:0007669"/>
    <property type="project" value="InterPro"/>
</dbReference>
<evidence type="ECO:0008006" key="4">
    <source>
        <dbReference type="Google" id="ProtNLM"/>
    </source>
</evidence>
<dbReference type="InterPro" id="IPR000983">
    <property type="entry name" value="Bac_GSPG_pilin"/>
</dbReference>
<dbReference type="SUPFAM" id="SSF54523">
    <property type="entry name" value="Pili subunits"/>
    <property type="match status" value="1"/>
</dbReference>
<dbReference type="PANTHER" id="PTHR30093:SF47">
    <property type="entry name" value="TYPE IV PILUS NON-CORE MINOR PILIN PILE"/>
    <property type="match status" value="1"/>
</dbReference>
<dbReference type="PANTHER" id="PTHR30093">
    <property type="entry name" value="GENERAL SECRETION PATHWAY PROTEIN G"/>
    <property type="match status" value="1"/>
</dbReference>
<sequence>MNHRTARGFTLLELMITVLIVAILAAIAYPSYQSYLARAYRSEAYTALNQWANLQEQYFLDQRRYAGDMSSLGAPANPFVTAAGHYSIQTAATETGFTLTATALDNQLTLDSACSTLTLSSDGVGAPKDCWR</sequence>
<keyword evidence="1" id="KW-0488">Methylation</keyword>
<dbReference type="InterPro" id="IPR045584">
    <property type="entry name" value="Pilin-like"/>
</dbReference>
<dbReference type="PROSITE" id="PS00409">
    <property type="entry name" value="PROKAR_NTER_METHYL"/>
    <property type="match status" value="1"/>
</dbReference>
<reference evidence="3" key="1">
    <citation type="journal article" date="2011" name="Environ. Microbiol.">
        <title>Time-series analyses of Monterey Bay coastal microbial picoplankton using a 'genome proxy' microarray.</title>
        <authorList>
            <person name="Rich V.I."/>
            <person name="Pham V.D."/>
            <person name="Eppley J."/>
            <person name="Shi Y."/>
            <person name="DeLong E.F."/>
        </authorList>
    </citation>
    <scope>NUCLEOTIDE SEQUENCE</scope>
</reference>
<evidence type="ECO:0000256" key="1">
    <source>
        <dbReference type="ARBA" id="ARBA00022481"/>
    </source>
</evidence>